<sequence>MDRNSTTPVTEHARATSDAMANTLNAAVLSNVGTPVSSWTPPGTVVEVAKATVAIRAATTEQDSEGCSGNDPRRIVTKLGRQVQRTVAFMELIQVWLPVLYSQQHYVLLVAIHVMHCYWKHFQDSLHHFYYPIPCCY</sequence>
<dbReference type="AlphaFoldDB" id="A0A444WX55"/>
<name>A0A444WX55_ARAHY</name>
<reference evidence="1 2" key="1">
    <citation type="submission" date="2019-01" db="EMBL/GenBank/DDBJ databases">
        <title>Sequencing of cultivated peanut Arachis hypogaea provides insights into genome evolution and oil improvement.</title>
        <authorList>
            <person name="Chen X."/>
        </authorList>
    </citation>
    <scope>NUCLEOTIDE SEQUENCE [LARGE SCALE GENOMIC DNA]</scope>
    <source>
        <strain evidence="2">cv. Fuhuasheng</strain>
        <tissue evidence="1">Leaves</tissue>
    </source>
</reference>
<accession>A0A444WX55</accession>
<protein>
    <submittedName>
        <fullName evidence="1">Uncharacterized protein</fullName>
    </submittedName>
</protein>
<keyword evidence="2" id="KW-1185">Reference proteome</keyword>
<proteinExistence type="predicted"/>
<comment type="caution">
    <text evidence="1">The sequence shown here is derived from an EMBL/GenBank/DDBJ whole genome shotgun (WGS) entry which is preliminary data.</text>
</comment>
<dbReference type="EMBL" id="SDMP01000020">
    <property type="protein sequence ID" value="RYQ81980.1"/>
    <property type="molecule type" value="Genomic_DNA"/>
</dbReference>
<evidence type="ECO:0000313" key="1">
    <source>
        <dbReference type="EMBL" id="RYQ81980.1"/>
    </source>
</evidence>
<organism evidence="1 2">
    <name type="scientific">Arachis hypogaea</name>
    <name type="common">Peanut</name>
    <dbReference type="NCBI Taxonomy" id="3818"/>
    <lineage>
        <taxon>Eukaryota</taxon>
        <taxon>Viridiplantae</taxon>
        <taxon>Streptophyta</taxon>
        <taxon>Embryophyta</taxon>
        <taxon>Tracheophyta</taxon>
        <taxon>Spermatophyta</taxon>
        <taxon>Magnoliopsida</taxon>
        <taxon>eudicotyledons</taxon>
        <taxon>Gunneridae</taxon>
        <taxon>Pentapetalae</taxon>
        <taxon>rosids</taxon>
        <taxon>fabids</taxon>
        <taxon>Fabales</taxon>
        <taxon>Fabaceae</taxon>
        <taxon>Papilionoideae</taxon>
        <taxon>50 kb inversion clade</taxon>
        <taxon>dalbergioids sensu lato</taxon>
        <taxon>Dalbergieae</taxon>
        <taxon>Pterocarpus clade</taxon>
        <taxon>Arachis</taxon>
    </lineage>
</organism>
<dbReference type="Proteomes" id="UP000289738">
    <property type="component" value="Chromosome B10"/>
</dbReference>
<evidence type="ECO:0000313" key="2">
    <source>
        <dbReference type="Proteomes" id="UP000289738"/>
    </source>
</evidence>
<gene>
    <name evidence="1" type="ORF">Ahy_B10g100561</name>
</gene>